<keyword evidence="3" id="KW-1185">Reference proteome</keyword>
<protein>
    <recommendedName>
        <fullName evidence="1">Heterogeneous nuclear ribonucleoprotein L RRM domain-containing protein</fullName>
    </recommendedName>
</protein>
<dbReference type="InterPro" id="IPR012677">
    <property type="entry name" value="Nucleotide-bd_a/b_plait_sf"/>
</dbReference>
<name>A0A183N0K2_9TREM</name>
<dbReference type="Proteomes" id="UP000277204">
    <property type="component" value="Unassembled WGS sequence"/>
</dbReference>
<organism evidence="2 3">
    <name type="scientific">Schistosoma margrebowiei</name>
    <dbReference type="NCBI Taxonomy" id="48269"/>
    <lineage>
        <taxon>Eukaryota</taxon>
        <taxon>Metazoa</taxon>
        <taxon>Spiralia</taxon>
        <taxon>Lophotrochozoa</taxon>
        <taxon>Platyhelminthes</taxon>
        <taxon>Trematoda</taxon>
        <taxon>Digenea</taxon>
        <taxon>Strigeidida</taxon>
        <taxon>Schistosomatoidea</taxon>
        <taxon>Schistosomatidae</taxon>
        <taxon>Schistosoma</taxon>
    </lineage>
</organism>
<dbReference type="InterPro" id="IPR055204">
    <property type="entry name" value="HNRNPL_RRM"/>
</dbReference>
<reference evidence="2 3" key="1">
    <citation type="submission" date="2018-11" db="EMBL/GenBank/DDBJ databases">
        <authorList>
            <consortium name="Pathogen Informatics"/>
        </authorList>
    </citation>
    <scope>NUCLEOTIDE SEQUENCE [LARGE SCALE GENOMIC DNA]</scope>
    <source>
        <strain evidence="2 3">Zambia</strain>
    </source>
</reference>
<sequence>MKWTTDAEACEALALCNHQPIKDEECTYPYTIKLAFASPNLSAEPIHVGSDNSNEENGRNHTE</sequence>
<evidence type="ECO:0000313" key="3">
    <source>
        <dbReference type="Proteomes" id="UP000277204"/>
    </source>
</evidence>
<evidence type="ECO:0000313" key="2">
    <source>
        <dbReference type="EMBL" id="VDP40932.1"/>
    </source>
</evidence>
<dbReference type="Gene3D" id="3.30.70.330">
    <property type="match status" value="1"/>
</dbReference>
<feature type="domain" description="Heterogeneous nuclear ribonucleoprotein L RRM" evidence="1">
    <location>
        <begin position="1"/>
        <end position="39"/>
    </location>
</feature>
<dbReference type="Pfam" id="PF22976">
    <property type="entry name" value="RRM_10"/>
    <property type="match status" value="1"/>
</dbReference>
<dbReference type="AlphaFoldDB" id="A0A183N0K2"/>
<dbReference type="EMBL" id="UZAI01018882">
    <property type="protein sequence ID" value="VDP40932.1"/>
    <property type="molecule type" value="Genomic_DNA"/>
</dbReference>
<proteinExistence type="predicted"/>
<gene>
    <name evidence="2" type="ORF">SMRZ_LOCUS21827</name>
</gene>
<evidence type="ECO:0000259" key="1">
    <source>
        <dbReference type="Pfam" id="PF22976"/>
    </source>
</evidence>
<accession>A0A183N0K2</accession>